<organism evidence="1 2">
    <name type="scientific">Arabidopsis thaliana</name>
    <name type="common">Mouse-ear cress</name>
    <dbReference type="NCBI Taxonomy" id="3702"/>
    <lineage>
        <taxon>Eukaryota</taxon>
        <taxon>Viridiplantae</taxon>
        <taxon>Streptophyta</taxon>
        <taxon>Embryophyta</taxon>
        <taxon>Tracheophyta</taxon>
        <taxon>Spermatophyta</taxon>
        <taxon>Magnoliopsida</taxon>
        <taxon>eudicotyledons</taxon>
        <taxon>Gunneridae</taxon>
        <taxon>Pentapetalae</taxon>
        <taxon>rosids</taxon>
        <taxon>malvids</taxon>
        <taxon>Brassicales</taxon>
        <taxon>Brassicaceae</taxon>
        <taxon>Camelineae</taxon>
        <taxon>Arabidopsis</taxon>
    </lineage>
</organism>
<gene>
    <name evidence="1" type="ORF">AN1_LOCUS3178</name>
</gene>
<sequence length="101" mass="11496">MPAQLDTRGYAGPQDKEYPFCLSAKAMVYGGDNSCLVCEGRRAVTPEPKQATRQAWRLLGACRGEEPRRIQKETRLKSLALFKLSIVERERLRNTEALNRE</sequence>
<proteinExistence type="predicted"/>
<evidence type="ECO:0000313" key="2">
    <source>
        <dbReference type="Proteomes" id="UP000426265"/>
    </source>
</evidence>
<dbReference type="AlphaFoldDB" id="A0A654EQ63"/>
<protein>
    <submittedName>
        <fullName evidence="1">Uncharacterized protein</fullName>
    </submittedName>
</protein>
<evidence type="ECO:0000313" key="1">
    <source>
        <dbReference type="EMBL" id="VYS47691.1"/>
    </source>
</evidence>
<name>A0A654EQ63_ARATH</name>
<reference evidence="1 2" key="1">
    <citation type="submission" date="2019-11" db="EMBL/GenBank/DDBJ databases">
        <authorList>
            <person name="Jiao W.-B."/>
            <person name="Schneeberger K."/>
        </authorList>
    </citation>
    <scope>NUCLEOTIDE SEQUENCE [LARGE SCALE GENOMIC DNA]</scope>
    <source>
        <strain evidence="2">cv. An-1</strain>
    </source>
</reference>
<dbReference type="EMBL" id="CACRSJ010000104">
    <property type="protein sequence ID" value="VYS47691.1"/>
    <property type="molecule type" value="Genomic_DNA"/>
</dbReference>
<accession>A0A654EQ63</accession>
<dbReference type="ExpressionAtlas" id="A0A654EQ63">
    <property type="expression patterns" value="baseline and differential"/>
</dbReference>
<dbReference type="Proteomes" id="UP000426265">
    <property type="component" value="Unassembled WGS sequence"/>
</dbReference>